<comment type="caution">
    <text evidence="3">The sequence shown here is derived from an EMBL/GenBank/DDBJ whole genome shotgun (WGS) entry which is preliminary data.</text>
</comment>
<dbReference type="EMBL" id="LVLJ01002146">
    <property type="protein sequence ID" value="OAE26593.1"/>
    <property type="molecule type" value="Genomic_DNA"/>
</dbReference>
<dbReference type="InterPro" id="IPR043127">
    <property type="entry name" value="Sec-1-like_dom3a"/>
</dbReference>
<sequence length="617" mass="68653">MVPLSSSLTGFGGWCLPGILVEMLGAVKGGGKSVAWKVLIVDEVTVKVMSKICKVSDIQEEGISVIEDLKKSRQPQRTLEAVYFIFPSRNSVSKFMQDMSGQLPLYKRAHVFFSTPLPPELLQLIKSSRDVLSRVASLAELNLEFWVVDTQAFVTNHDLAMRHIVGGNEMTPQYTTCIESIASRLGTMFASLKEFPAIRYRAIGAGEANPATSGRDCAPLKLATALWERLLQYKALPNYPQSESCDLIILTRAADPIAPVIHEWSYNAMCHDLLDLDGNKFKYEVTTAAGRQEQKEVLLEEHDGVWRELRDLHIADVNLRLDAKMKEFKGRNKAAQLHGGGTREDISTKDMRKIAQALPQYQDELEKLSLHIHLARLTDEEFEPVGNMRLLGANVGKKHKITLSYGSKASKAYRKEKEMREGDWQNARFFPVMEELVESLSKNTLSKDEYPYFRSPSASSDNESSSVHRSSAGSSVRSTRNWARGSGSLSPDNSIKFVIATYLMLLFPKALIGSSHGSSHASRKFGKRIFVFIIGGMTHSELSTAHKMTNALSREVIIGSTSLETPKEFLSLNCPCFHLFITLKALIYETPAFLDTHNGRETSDIGDANPDTLGQDA</sequence>
<name>A0A176W1W0_MARPO</name>
<evidence type="ECO:0000256" key="2">
    <source>
        <dbReference type="SAM" id="MobiDB-lite"/>
    </source>
</evidence>
<dbReference type="AlphaFoldDB" id="A0A176W1W0"/>
<evidence type="ECO:0000313" key="3">
    <source>
        <dbReference type="EMBL" id="OAE26593.1"/>
    </source>
</evidence>
<dbReference type="Pfam" id="PF00995">
    <property type="entry name" value="Sec1"/>
    <property type="match status" value="2"/>
</dbReference>
<dbReference type="GO" id="GO:0016192">
    <property type="term" value="P:vesicle-mediated transport"/>
    <property type="evidence" value="ECO:0007669"/>
    <property type="project" value="InterPro"/>
</dbReference>
<feature type="region of interest" description="Disordered" evidence="2">
    <location>
        <begin position="456"/>
        <end position="487"/>
    </location>
</feature>
<feature type="compositionally biased region" description="Low complexity" evidence="2">
    <location>
        <begin position="456"/>
        <end position="478"/>
    </location>
</feature>
<comment type="similarity">
    <text evidence="1">Belongs to the STXBP/unc-18/SEC1 family.</text>
</comment>
<dbReference type="InterPro" id="IPR027482">
    <property type="entry name" value="Sec1-like_dom2"/>
</dbReference>
<dbReference type="Gene3D" id="3.40.50.2060">
    <property type="match status" value="1"/>
</dbReference>
<organism evidence="3 4">
    <name type="scientific">Marchantia polymorpha subsp. ruderalis</name>
    <dbReference type="NCBI Taxonomy" id="1480154"/>
    <lineage>
        <taxon>Eukaryota</taxon>
        <taxon>Viridiplantae</taxon>
        <taxon>Streptophyta</taxon>
        <taxon>Embryophyta</taxon>
        <taxon>Marchantiophyta</taxon>
        <taxon>Marchantiopsida</taxon>
        <taxon>Marchantiidae</taxon>
        <taxon>Marchantiales</taxon>
        <taxon>Marchantiaceae</taxon>
        <taxon>Marchantia</taxon>
    </lineage>
</organism>
<accession>A0A176W1W0</accession>
<dbReference type="PIRSF" id="PIRSF005715">
    <property type="entry name" value="VPS45_Sec1"/>
    <property type="match status" value="1"/>
</dbReference>
<dbReference type="InterPro" id="IPR001619">
    <property type="entry name" value="Sec1-like"/>
</dbReference>
<dbReference type="Gene3D" id="3.90.830.10">
    <property type="entry name" value="Syntaxin Binding Protein 1, Chain A, domain 2"/>
    <property type="match status" value="1"/>
</dbReference>
<keyword evidence="4" id="KW-1185">Reference proteome</keyword>
<dbReference type="SUPFAM" id="SSF56815">
    <property type="entry name" value="Sec1/munc18-like (SM) proteins"/>
    <property type="match status" value="1"/>
</dbReference>
<dbReference type="Proteomes" id="UP000077202">
    <property type="component" value="Unassembled WGS sequence"/>
</dbReference>
<dbReference type="PANTHER" id="PTHR11679">
    <property type="entry name" value="VESICLE PROTEIN SORTING-ASSOCIATED"/>
    <property type="match status" value="1"/>
</dbReference>
<protein>
    <submittedName>
        <fullName evidence="3">Uncharacterized protein</fullName>
    </submittedName>
</protein>
<evidence type="ECO:0000256" key="1">
    <source>
        <dbReference type="ARBA" id="ARBA00009884"/>
    </source>
</evidence>
<dbReference type="InterPro" id="IPR036045">
    <property type="entry name" value="Sec1-like_sf"/>
</dbReference>
<reference evidence="3" key="1">
    <citation type="submission" date="2016-03" db="EMBL/GenBank/DDBJ databases">
        <title>Mechanisms controlling the formation of the plant cell surface in tip-growing cells are functionally conserved among land plants.</title>
        <authorList>
            <person name="Honkanen S."/>
            <person name="Jones V.A."/>
            <person name="Morieri G."/>
            <person name="Champion C."/>
            <person name="Hetherington A.J."/>
            <person name="Kelly S."/>
            <person name="Saint-Marcoux D."/>
            <person name="Proust H."/>
            <person name="Prescott H."/>
            <person name="Dolan L."/>
        </authorList>
    </citation>
    <scope>NUCLEOTIDE SEQUENCE [LARGE SCALE GENOMIC DNA]</scope>
    <source>
        <tissue evidence="3">Whole gametophyte</tissue>
    </source>
</reference>
<evidence type="ECO:0000313" key="4">
    <source>
        <dbReference type="Proteomes" id="UP000077202"/>
    </source>
</evidence>
<proteinExistence type="inferred from homology"/>
<gene>
    <name evidence="3" type="ORF">AXG93_4542s1140</name>
</gene>
<dbReference type="InterPro" id="IPR043154">
    <property type="entry name" value="Sec-1-like_dom1"/>
</dbReference>
<dbReference type="Gene3D" id="3.40.50.1910">
    <property type="match status" value="1"/>
</dbReference>